<dbReference type="InterPro" id="IPR006860">
    <property type="entry name" value="FecR"/>
</dbReference>
<evidence type="ECO:0000259" key="2">
    <source>
        <dbReference type="Pfam" id="PF16344"/>
    </source>
</evidence>
<dbReference type="PANTHER" id="PTHR30273:SF2">
    <property type="entry name" value="PROTEIN FECR"/>
    <property type="match status" value="1"/>
</dbReference>
<reference evidence="3" key="1">
    <citation type="submission" date="2023-06" db="EMBL/GenBank/DDBJ databases">
        <title>Genomic of Agaribacillus aureum.</title>
        <authorList>
            <person name="Wang G."/>
        </authorList>
    </citation>
    <scope>NUCLEOTIDE SEQUENCE</scope>
    <source>
        <strain evidence="3">BMA12</strain>
    </source>
</reference>
<dbReference type="Proteomes" id="UP001172083">
    <property type="component" value="Unassembled WGS sequence"/>
</dbReference>
<sequence>MDKKLLERFFNGNCSPAEVDKIVMWYYSGELSDEIAESLKVYFNDPENAQKETNWDSKALFDKITHDIYGSRPKAEENPRPLTEGSGNSSPFPFWLKIAAGISVLMAVSILFVMQTDFLKSQEQALNQNDYVVKSTSPSERLMVRLTDGSEVILNAGSKIRYLRNFDPDRRTVTLEGEAFFVIEKDKSRPFTVISDGISTTALGTSFNVNTEPGAGGKVEIALVEGSVIVGRAEDMYRSERSVYLAEEEQVILKPGEKLSLSPGGQQLNPFDVKEVVGWKDGIIYFKNVPFQQVIKKLEKSYQVEFEVIYQDPQQRNQRYSGEFQNRSLEYILRNLSFSSDFKFEIDGDKIKIMFN</sequence>
<name>A0ABT8L257_9BACT</name>
<proteinExistence type="predicted"/>
<keyword evidence="4" id="KW-1185">Reference proteome</keyword>
<dbReference type="RefSeq" id="WP_346757155.1">
    <property type="nucleotide sequence ID" value="NZ_JAUJEB010000001.1"/>
</dbReference>
<comment type="caution">
    <text evidence="3">The sequence shown here is derived from an EMBL/GenBank/DDBJ whole genome shotgun (WGS) entry which is preliminary data.</text>
</comment>
<organism evidence="3 4">
    <name type="scientific">Agaribacillus aureus</name>
    <dbReference type="NCBI Taxonomy" id="3051825"/>
    <lineage>
        <taxon>Bacteria</taxon>
        <taxon>Pseudomonadati</taxon>
        <taxon>Bacteroidota</taxon>
        <taxon>Cytophagia</taxon>
        <taxon>Cytophagales</taxon>
        <taxon>Splendidivirgaceae</taxon>
        <taxon>Agaribacillus</taxon>
    </lineage>
</organism>
<dbReference type="EMBL" id="JAUJEB010000001">
    <property type="protein sequence ID" value="MDN5211827.1"/>
    <property type="molecule type" value="Genomic_DNA"/>
</dbReference>
<dbReference type="InterPro" id="IPR032508">
    <property type="entry name" value="FecR_C"/>
</dbReference>
<dbReference type="Pfam" id="PF16344">
    <property type="entry name" value="FecR_C"/>
    <property type="match status" value="1"/>
</dbReference>
<feature type="domain" description="FecR protein" evidence="1">
    <location>
        <begin position="135"/>
        <end position="228"/>
    </location>
</feature>
<dbReference type="Pfam" id="PF04773">
    <property type="entry name" value="FecR"/>
    <property type="match status" value="1"/>
</dbReference>
<feature type="domain" description="Protein FecR C-terminal" evidence="2">
    <location>
        <begin position="284"/>
        <end position="353"/>
    </location>
</feature>
<accession>A0ABT8L257</accession>
<dbReference type="InterPro" id="IPR012373">
    <property type="entry name" value="Ferrdict_sens_TM"/>
</dbReference>
<dbReference type="Gene3D" id="2.60.120.1440">
    <property type="match status" value="1"/>
</dbReference>
<dbReference type="Gene3D" id="3.55.50.30">
    <property type="match status" value="1"/>
</dbReference>
<dbReference type="PANTHER" id="PTHR30273">
    <property type="entry name" value="PERIPLASMIC SIGNAL SENSOR AND SIGMA FACTOR ACTIVATOR FECR-RELATED"/>
    <property type="match status" value="1"/>
</dbReference>
<evidence type="ECO:0000313" key="3">
    <source>
        <dbReference type="EMBL" id="MDN5211827.1"/>
    </source>
</evidence>
<evidence type="ECO:0000313" key="4">
    <source>
        <dbReference type="Proteomes" id="UP001172083"/>
    </source>
</evidence>
<gene>
    <name evidence="3" type="ORF">QQ020_07185</name>
</gene>
<protein>
    <submittedName>
        <fullName evidence="3">DUF4974 domain-containing protein</fullName>
    </submittedName>
</protein>
<dbReference type="PIRSF" id="PIRSF018266">
    <property type="entry name" value="FecR"/>
    <property type="match status" value="1"/>
</dbReference>
<evidence type="ECO:0000259" key="1">
    <source>
        <dbReference type="Pfam" id="PF04773"/>
    </source>
</evidence>